<feature type="transmembrane region" description="Helical" evidence="6">
    <location>
        <begin position="331"/>
        <end position="354"/>
    </location>
</feature>
<dbReference type="InterPro" id="IPR003838">
    <property type="entry name" value="ABC3_permease_C"/>
</dbReference>
<evidence type="ECO:0000256" key="4">
    <source>
        <dbReference type="ARBA" id="ARBA00022989"/>
    </source>
</evidence>
<dbReference type="Proteomes" id="UP000315540">
    <property type="component" value="Unassembled WGS sequence"/>
</dbReference>
<organism evidence="9 10">
    <name type="scientific">Aquimarina algicola</name>
    <dbReference type="NCBI Taxonomy" id="2589995"/>
    <lineage>
        <taxon>Bacteria</taxon>
        <taxon>Pseudomonadati</taxon>
        <taxon>Bacteroidota</taxon>
        <taxon>Flavobacteriia</taxon>
        <taxon>Flavobacteriales</taxon>
        <taxon>Flavobacteriaceae</taxon>
        <taxon>Aquimarina</taxon>
    </lineage>
</organism>
<evidence type="ECO:0000256" key="1">
    <source>
        <dbReference type="ARBA" id="ARBA00004651"/>
    </source>
</evidence>
<feature type="domain" description="ABC3 transporter permease C-terminal" evidence="7">
    <location>
        <begin position="669"/>
        <end position="781"/>
    </location>
</feature>
<feature type="domain" description="MacB-like periplasmic core" evidence="8">
    <location>
        <begin position="21"/>
        <end position="237"/>
    </location>
</feature>
<keyword evidence="2" id="KW-1003">Cell membrane</keyword>
<dbReference type="InterPro" id="IPR050250">
    <property type="entry name" value="Macrolide_Exporter_MacB"/>
</dbReference>
<dbReference type="Pfam" id="PF02687">
    <property type="entry name" value="FtsX"/>
    <property type="match status" value="2"/>
</dbReference>
<keyword evidence="3 6" id="KW-0812">Transmembrane</keyword>
<dbReference type="GO" id="GO:0022857">
    <property type="term" value="F:transmembrane transporter activity"/>
    <property type="evidence" value="ECO:0007669"/>
    <property type="project" value="TreeGrafter"/>
</dbReference>
<dbReference type="RefSeq" id="WP_140592657.1">
    <property type="nucleotide sequence ID" value="NZ_VFWZ01000002.1"/>
</dbReference>
<feature type="transmembrane region" description="Helical" evidence="6">
    <location>
        <begin position="717"/>
        <end position="739"/>
    </location>
</feature>
<dbReference type="PANTHER" id="PTHR30572:SF18">
    <property type="entry name" value="ABC-TYPE MACROLIDE FAMILY EXPORT SYSTEM PERMEASE COMPONENT 2"/>
    <property type="match status" value="1"/>
</dbReference>
<evidence type="ECO:0000256" key="2">
    <source>
        <dbReference type="ARBA" id="ARBA00022475"/>
    </source>
</evidence>
<evidence type="ECO:0000259" key="8">
    <source>
        <dbReference type="Pfam" id="PF12704"/>
    </source>
</evidence>
<protein>
    <submittedName>
        <fullName evidence="9">FtsX-like permease family protein</fullName>
    </submittedName>
</protein>
<feature type="transmembrane region" description="Helical" evidence="6">
    <location>
        <begin position="20"/>
        <end position="41"/>
    </location>
</feature>
<name>A0A504JJM5_9FLAO</name>
<feature type="transmembrane region" description="Helical" evidence="6">
    <location>
        <begin position="283"/>
        <end position="302"/>
    </location>
</feature>
<comment type="subcellular location">
    <subcellularLocation>
        <location evidence="1">Cell membrane</location>
        <topology evidence="1">Multi-pass membrane protein</topology>
    </subcellularLocation>
</comment>
<evidence type="ECO:0000313" key="10">
    <source>
        <dbReference type="Proteomes" id="UP000315540"/>
    </source>
</evidence>
<dbReference type="GO" id="GO:0005886">
    <property type="term" value="C:plasma membrane"/>
    <property type="evidence" value="ECO:0007669"/>
    <property type="project" value="UniProtKB-SubCell"/>
</dbReference>
<evidence type="ECO:0000256" key="3">
    <source>
        <dbReference type="ARBA" id="ARBA00022692"/>
    </source>
</evidence>
<gene>
    <name evidence="9" type="ORF">FHK87_10630</name>
</gene>
<evidence type="ECO:0000259" key="7">
    <source>
        <dbReference type="Pfam" id="PF02687"/>
    </source>
</evidence>
<keyword evidence="10" id="KW-1185">Reference proteome</keyword>
<reference evidence="9 10" key="1">
    <citation type="submission" date="2019-06" db="EMBL/GenBank/DDBJ databases">
        <authorList>
            <person name="Meng X."/>
        </authorList>
    </citation>
    <scope>NUCLEOTIDE SEQUENCE [LARGE SCALE GENOMIC DNA]</scope>
    <source>
        <strain evidence="9 10">M625</strain>
    </source>
</reference>
<accession>A0A504JJM5</accession>
<dbReference type="AlphaFoldDB" id="A0A504JJM5"/>
<sequence>MLKHHLILYMRSIKKYKIPFIINIIGLSTALTCSILIYLWVSDELHVDKFHKHQNQIFHLMETLDFADEKSVSPHTSGIIIPLLVEEMPEIEQATRVAKYPKNASIFVEDKTIKADGYYVGKTFFDIFSFPIIEGNKNTIWTNTNSILLSESLAKNLFGTTQNAIGKTIDFQKKKKYVVSGIFKDVPTKSSENFDFVLSYEERILVQPNLMEWGSSGTYAYLKMKPETDVVAFNLKIKDFIKQKTNNDQIYRTPFLKKYSDEYLYGNYKDGIQTGGRITYVKLFSIIALFILIIACINFMNLSTAKVSRRLKEIGIKKAIGASKKTLVFQYLTEAVVLAFMALFLAMIFVLLLLPEFNQITGKQLTITLDSTLLIALLSITLFTGLLSGSYPALYLSGFKPATILKGKLNTSVGELWTRKGLVIIQYTISIILIVSVLVIYKQIEFIQNKNLGYSKEQVIHFDREGKTLDNNYIHTFLSALKKVPGVVNASCTRNRMTGNSWEVGGFDWEGKDPNDYTQFEHMIAYYDLIEMLNIDVLQGRAFSENFKSENTKVIFNEAAINHMNLKDPVGKTISFWGKQKEIVGVVKNFHFQSLHEDIKPMLISFWPDRLSKFMVKIEKGREKEAIANLNTFYKEYNPNFLFDYSFLDENYQKLYLSEQRIAKLSRYFAVLAILISCLGLFGLVSFTAERRKKEVGIRKVLGDSSAHISFLLSKEFVKLVLVAICLGLPISYVLTNSWLSGFAYNAGTSIWYFLTAGAFVLIITILTVSTQTIIAANRNPVEALKDE</sequence>
<comment type="caution">
    <text evidence="9">The sequence shown here is derived from an EMBL/GenBank/DDBJ whole genome shotgun (WGS) entry which is preliminary data.</text>
</comment>
<feature type="transmembrane region" description="Helical" evidence="6">
    <location>
        <begin position="417"/>
        <end position="441"/>
    </location>
</feature>
<dbReference type="Pfam" id="PF12704">
    <property type="entry name" value="MacB_PCD"/>
    <property type="match status" value="1"/>
</dbReference>
<evidence type="ECO:0000313" key="9">
    <source>
        <dbReference type="EMBL" id="TPN88018.1"/>
    </source>
</evidence>
<feature type="transmembrane region" description="Helical" evidence="6">
    <location>
        <begin position="751"/>
        <end position="769"/>
    </location>
</feature>
<keyword evidence="4 6" id="KW-1133">Transmembrane helix</keyword>
<dbReference type="PANTHER" id="PTHR30572">
    <property type="entry name" value="MEMBRANE COMPONENT OF TRANSPORTER-RELATED"/>
    <property type="match status" value="1"/>
</dbReference>
<evidence type="ECO:0000256" key="6">
    <source>
        <dbReference type="SAM" id="Phobius"/>
    </source>
</evidence>
<keyword evidence="5 6" id="KW-0472">Membrane</keyword>
<evidence type="ECO:0000256" key="5">
    <source>
        <dbReference type="ARBA" id="ARBA00023136"/>
    </source>
</evidence>
<dbReference type="OrthoDB" id="5933722at2"/>
<dbReference type="EMBL" id="VFWZ01000002">
    <property type="protein sequence ID" value="TPN88018.1"/>
    <property type="molecule type" value="Genomic_DNA"/>
</dbReference>
<proteinExistence type="predicted"/>
<feature type="domain" description="ABC3 transporter permease C-terminal" evidence="7">
    <location>
        <begin position="286"/>
        <end position="398"/>
    </location>
</feature>
<feature type="transmembrane region" description="Helical" evidence="6">
    <location>
        <begin position="374"/>
        <end position="396"/>
    </location>
</feature>
<dbReference type="InterPro" id="IPR025857">
    <property type="entry name" value="MacB_PCD"/>
</dbReference>
<feature type="transmembrane region" description="Helical" evidence="6">
    <location>
        <begin position="668"/>
        <end position="689"/>
    </location>
</feature>